<evidence type="ECO:0000313" key="1">
    <source>
        <dbReference type="EMBL" id="SDK37027.1"/>
    </source>
</evidence>
<sequence length="155" mass="16600">MAQQVIEWVLVKDSPTTAFGAVGFLNNKVVAVVAFYEDRDGNMDGKVSWGEAIACFISPVSVKGTAVNSVAQTAKYSSEILTRDPGFKQLADQMFVNFMSGLVLDGIYAVYFAPGISMAGGGLAKIVTSGMIKQLVIRKGFEATVKKIFMETAGR</sequence>
<dbReference type="RefSeq" id="WP_093159090.1">
    <property type="nucleotide sequence ID" value="NZ_FNEK01000039.1"/>
</dbReference>
<dbReference type="EMBL" id="FNEK01000039">
    <property type="protein sequence ID" value="SDK37027.1"/>
    <property type="molecule type" value="Genomic_DNA"/>
</dbReference>
<organism evidence="1 2">
    <name type="scientific">Aliiruegeria lutimaris</name>
    <dbReference type="NCBI Taxonomy" id="571298"/>
    <lineage>
        <taxon>Bacteria</taxon>
        <taxon>Pseudomonadati</taxon>
        <taxon>Pseudomonadota</taxon>
        <taxon>Alphaproteobacteria</taxon>
        <taxon>Rhodobacterales</taxon>
        <taxon>Roseobacteraceae</taxon>
        <taxon>Aliiruegeria</taxon>
    </lineage>
</organism>
<dbReference type="Proteomes" id="UP000199382">
    <property type="component" value="Unassembled WGS sequence"/>
</dbReference>
<evidence type="ECO:0000313" key="2">
    <source>
        <dbReference type="Proteomes" id="UP000199382"/>
    </source>
</evidence>
<gene>
    <name evidence="1" type="ORF">SAMN04488026_103914</name>
</gene>
<keyword evidence="2" id="KW-1185">Reference proteome</keyword>
<dbReference type="OrthoDB" id="8450139at2"/>
<dbReference type="AlphaFoldDB" id="A0A1G9BC07"/>
<proteinExistence type="predicted"/>
<protein>
    <submittedName>
        <fullName evidence="1">Uncharacterized protein</fullName>
    </submittedName>
</protein>
<reference evidence="1 2" key="1">
    <citation type="submission" date="2016-10" db="EMBL/GenBank/DDBJ databases">
        <authorList>
            <person name="de Groot N.N."/>
        </authorList>
    </citation>
    <scope>NUCLEOTIDE SEQUENCE [LARGE SCALE GENOMIC DNA]</scope>
    <source>
        <strain evidence="1 2">DSM 25294</strain>
    </source>
</reference>
<name>A0A1G9BC07_9RHOB</name>
<accession>A0A1G9BC07</accession>